<feature type="domain" description="AMP-dependent synthetase/ligase" evidence="1">
    <location>
        <begin position="20"/>
        <end position="372"/>
    </location>
</feature>
<dbReference type="PANTHER" id="PTHR43767:SF7">
    <property type="entry name" value="MEDIUM_LONG-CHAIN-FATTY-ACID--COA LIGASE FADD8"/>
    <property type="match status" value="1"/>
</dbReference>
<dbReference type="PANTHER" id="PTHR43767">
    <property type="entry name" value="LONG-CHAIN-FATTY-ACID--COA LIGASE"/>
    <property type="match status" value="1"/>
</dbReference>
<keyword evidence="4" id="KW-1185">Reference proteome</keyword>
<dbReference type="RefSeq" id="WP_378059956.1">
    <property type="nucleotide sequence ID" value="NZ_JBHSIS010000020.1"/>
</dbReference>
<gene>
    <name evidence="3" type="ORF">ACFPCV_30730</name>
</gene>
<evidence type="ECO:0000313" key="3">
    <source>
        <dbReference type="EMBL" id="MFC4857897.1"/>
    </source>
</evidence>
<reference evidence="4" key="1">
    <citation type="journal article" date="2019" name="Int. J. Syst. Evol. Microbiol.">
        <title>The Global Catalogue of Microorganisms (GCM) 10K type strain sequencing project: providing services to taxonomists for standard genome sequencing and annotation.</title>
        <authorList>
            <consortium name="The Broad Institute Genomics Platform"/>
            <consortium name="The Broad Institute Genome Sequencing Center for Infectious Disease"/>
            <person name="Wu L."/>
            <person name="Ma J."/>
        </authorList>
    </citation>
    <scope>NUCLEOTIDE SEQUENCE [LARGE SCALE GENOMIC DNA]</scope>
    <source>
        <strain evidence="4">ZS-22-S1</strain>
    </source>
</reference>
<evidence type="ECO:0000313" key="4">
    <source>
        <dbReference type="Proteomes" id="UP001595859"/>
    </source>
</evidence>
<dbReference type="Gene3D" id="3.40.50.12780">
    <property type="entry name" value="N-terminal domain of ligase-like"/>
    <property type="match status" value="1"/>
</dbReference>
<dbReference type="EMBL" id="JBHSIS010000020">
    <property type="protein sequence ID" value="MFC4857897.1"/>
    <property type="molecule type" value="Genomic_DNA"/>
</dbReference>
<dbReference type="Pfam" id="PF00501">
    <property type="entry name" value="AMP-binding"/>
    <property type="match status" value="1"/>
</dbReference>
<accession>A0ABV9SBP8</accession>
<protein>
    <submittedName>
        <fullName evidence="3">Class I adenylate-forming enzyme family protein</fullName>
    </submittedName>
</protein>
<dbReference type="Proteomes" id="UP001595859">
    <property type="component" value="Unassembled WGS sequence"/>
</dbReference>
<dbReference type="SUPFAM" id="SSF56801">
    <property type="entry name" value="Acetyl-CoA synthetase-like"/>
    <property type="match status" value="1"/>
</dbReference>
<proteinExistence type="predicted"/>
<dbReference type="Gene3D" id="3.30.300.30">
    <property type="match status" value="1"/>
</dbReference>
<feature type="domain" description="AMP-binding enzyme C-terminal" evidence="2">
    <location>
        <begin position="426"/>
        <end position="500"/>
    </location>
</feature>
<sequence>MSSLPASGPDYVVRALELFAEYGDRVALVNGESRFTYAELRAAVLDIAANLEEAGLRPGTMVGVLLGYPPHAQAIQLALHLIGCRTAWVSNASTPLELRAYLDQVRPEALLYEVAVHERIGKDIVDRLGIPAFCVGPGGAGPDILAPRRDGVAPFDVDKAAGTPESVFQTSGTTGIPKPLLHTAALYEQLITLAEHILAADEPRYRHLTVTPMWFVAGQTSAFLYLFTGGTLVVSRFFRATEFLELLEREQVNSTFITPLMLYELLDHPDIDKRDLSAMAVLSVGTAATNPVRLRQAVDRFGPVVRITYGLSESPFISAYPGVGTDPDRIGSCGPAYGDVRLQIRGEDGRTVLPAGETGELWVASKLNFTGYVGNPEQTAATLVDGWVRTGDLGHVDDDGYIHLTGRASDMIITTYGSHHIFPRAIEDVLTTHPQVRAAAVIGVPHQELGEAAHAYLVLTEDATVTEEELSALVKEKLSWVWTPRSFEFVDDLPRTGSGKTNTRRLREKYAAEHVLAESTAD</sequence>
<dbReference type="InterPro" id="IPR050237">
    <property type="entry name" value="ATP-dep_AMP-bd_enzyme"/>
</dbReference>
<evidence type="ECO:0000259" key="1">
    <source>
        <dbReference type="Pfam" id="PF00501"/>
    </source>
</evidence>
<organism evidence="3 4">
    <name type="scientific">Actinophytocola glycyrrhizae</name>
    <dbReference type="NCBI Taxonomy" id="2044873"/>
    <lineage>
        <taxon>Bacteria</taxon>
        <taxon>Bacillati</taxon>
        <taxon>Actinomycetota</taxon>
        <taxon>Actinomycetes</taxon>
        <taxon>Pseudonocardiales</taxon>
        <taxon>Pseudonocardiaceae</taxon>
    </lineage>
</organism>
<evidence type="ECO:0000259" key="2">
    <source>
        <dbReference type="Pfam" id="PF13193"/>
    </source>
</evidence>
<dbReference type="InterPro" id="IPR025110">
    <property type="entry name" value="AMP-bd_C"/>
</dbReference>
<dbReference type="InterPro" id="IPR000873">
    <property type="entry name" value="AMP-dep_synth/lig_dom"/>
</dbReference>
<comment type="caution">
    <text evidence="3">The sequence shown here is derived from an EMBL/GenBank/DDBJ whole genome shotgun (WGS) entry which is preliminary data.</text>
</comment>
<dbReference type="InterPro" id="IPR042099">
    <property type="entry name" value="ANL_N_sf"/>
</dbReference>
<dbReference type="Pfam" id="PF13193">
    <property type="entry name" value="AMP-binding_C"/>
    <property type="match status" value="1"/>
</dbReference>
<name>A0ABV9SBP8_9PSEU</name>
<dbReference type="InterPro" id="IPR045851">
    <property type="entry name" value="AMP-bd_C_sf"/>
</dbReference>